<evidence type="ECO:0000256" key="3">
    <source>
        <dbReference type="ARBA" id="ARBA00022592"/>
    </source>
</evidence>
<dbReference type="Pfam" id="PF12849">
    <property type="entry name" value="PBP_like_2"/>
    <property type="match status" value="1"/>
</dbReference>
<keyword evidence="3" id="KW-0592">Phosphate transport</keyword>
<dbReference type="GO" id="GO:0043190">
    <property type="term" value="C:ATP-binding cassette (ABC) transporter complex"/>
    <property type="evidence" value="ECO:0007669"/>
    <property type="project" value="InterPro"/>
</dbReference>
<dbReference type="Gene3D" id="3.40.190.10">
    <property type="entry name" value="Periplasmic binding protein-like II"/>
    <property type="match status" value="2"/>
</dbReference>
<evidence type="ECO:0000313" key="5">
    <source>
        <dbReference type="EMBL" id="KGA19045.1"/>
    </source>
</evidence>
<accession>A0A094Q4I3</accession>
<evidence type="ECO:0000259" key="4">
    <source>
        <dbReference type="Pfam" id="PF12849"/>
    </source>
</evidence>
<dbReference type="InterPro" id="IPR050962">
    <property type="entry name" value="Phosphate-bind_PstS"/>
</dbReference>
<dbReference type="PIRSF" id="PIRSF002756">
    <property type="entry name" value="PstS"/>
    <property type="match status" value="1"/>
</dbReference>
<dbReference type="EMBL" id="JNSL01000035">
    <property type="protein sequence ID" value="KGA19045.1"/>
    <property type="molecule type" value="Genomic_DNA"/>
</dbReference>
<reference evidence="5" key="1">
    <citation type="submission" date="2014-06" db="EMBL/GenBank/DDBJ databases">
        <title>Key roles for freshwater Actinobacteria revealed by deep metagenomic sequencing.</title>
        <authorList>
            <person name="Ghai R."/>
            <person name="Mizuno C.M."/>
            <person name="Picazo A."/>
            <person name="Camacho A."/>
            <person name="Rodriguez-Valera F."/>
        </authorList>
    </citation>
    <scope>NUCLEOTIDE SEQUENCE</scope>
</reference>
<gene>
    <name evidence="5" type="ORF">GM51_7250</name>
</gene>
<dbReference type="GO" id="GO:0035435">
    <property type="term" value="P:phosphate ion transmembrane transport"/>
    <property type="evidence" value="ECO:0007669"/>
    <property type="project" value="InterPro"/>
</dbReference>
<dbReference type="InterPro" id="IPR005673">
    <property type="entry name" value="ABC_phos-bd_PstS"/>
</dbReference>
<evidence type="ECO:0000256" key="2">
    <source>
        <dbReference type="ARBA" id="ARBA00022448"/>
    </source>
</evidence>
<feature type="domain" description="PBP" evidence="4">
    <location>
        <begin position="23"/>
        <end position="302"/>
    </location>
</feature>
<dbReference type="SUPFAM" id="SSF53850">
    <property type="entry name" value="Periplasmic binding protein-like II"/>
    <property type="match status" value="1"/>
</dbReference>
<proteinExistence type="inferred from homology"/>
<keyword evidence="2" id="KW-0813">Transport</keyword>
<dbReference type="GO" id="GO:0042301">
    <property type="term" value="F:phosphate ion binding"/>
    <property type="evidence" value="ECO:0007669"/>
    <property type="project" value="InterPro"/>
</dbReference>
<dbReference type="PANTHER" id="PTHR42996:SF1">
    <property type="entry name" value="PHOSPHATE-BINDING PROTEIN PSTS"/>
    <property type="match status" value="1"/>
</dbReference>
<comment type="similarity">
    <text evidence="1">Belongs to the PstS family.</text>
</comment>
<protein>
    <recommendedName>
        <fullName evidence="4">PBP domain-containing protein</fullName>
    </recommendedName>
</protein>
<dbReference type="AlphaFoldDB" id="A0A094Q4I3"/>
<name>A0A094Q4I3_9ZZZZ</name>
<comment type="caution">
    <text evidence="5">The sequence shown here is derived from an EMBL/GenBank/DDBJ whole genome shotgun (WGS) entry which is preliminary data.</text>
</comment>
<organism evidence="5">
    <name type="scientific">freshwater metagenome</name>
    <dbReference type="NCBI Taxonomy" id="449393"/>
    <lineage>
        <taxon>unclassified sequences</taxon>
        <taxon>metagenomes</taxon>
        <taxon>ecological metagenomes</taxon>
    </lineage>
</organism>
<dbReference type="InterPro" id="IPR024370">
    <property type="entry name" value="PBP_domain"/>
</dbReference>
<sequence>MRRTLVSAVAAAAVTASLFAATPAQAAEVDIKGSGSSFAGNFLIDCASRYTAKTGNKVSYTATSSGKGRASFAAGTDDFAGSDSLYGATEAAPGAYTTIPVIGGPVALVFNVAGVNNLRLDAATASKIFDGTITKWNDPAIAKLNPKATLPDKNFVVVYRSSNSGTTQNVQNYFQETVGGAWPAANQAWVGVKTGSGQATSADLVAKVKGTSGGIGYADLSDVGVKLGKVTLKNAKGEWVKPSVAAASKMLSKQKIASDGSIDINFTKKIAGAYQLSIATYLMIPTAGDKAPAAKAFAKYAIEKCSKKPAKGFAGFTGANYKTALKKAS</sequence>
<evidence type="ECO:0000256" key="1">
    <source>
        <dbReference type="ARBA" id="ARBA00008725"/>
    </source>
</evidence>
<dbReference type="PANTHER" id="PTHR42996">
    <property type="entry name" value="PHOSPHATE-BINDING PROTEIN PSTS"/>
    <property type="match status" value="1"/>
</dbReference>